<dbReference type="Proteomes" id="UP000199496">
    <property type="component" value="Unassembled WGS sequence"/>
</dbReference>
<dbReference type="SMART" id="SM00271">
    <property type="entry name" value="DnaJ"/>
    <property type="match status" value="1"/>
</dbReference>
<dbReference type="InterPro" id="IPR001623">
    <property type="entry name" value="DnaJ_domain"/>
</dbReference>
<keyword evidence="4" id="KW-1185">Reference proteome</keyword>
<evidence type="ECO:0000259" key="2">
    <source>
        <dbReference type="PROSITE" id="PS50076"/>
    </source>
</evidence>
<dbReference type="PROSITE" id="PS50076">
    <property type="entry name" value="DNAJ_2"/>
    <property type="match status" value="1"/>
</dbReference>
<feature type="domain" description="J" evidence="2">
    <location>
        <begin position="5"/>
        <end position="71"/>
    </location>
</feature>
<dbReference type="PRINTS" id="PR00625">
    <property type="entry name" value="JDOMAIN"/>
</dbReference>
<evidence type="ECO:0000313" key="4">
    <source>
        <dbReference type="Proteomes" id="UP000199496"/>
    </source>
</evidence>
<dbReference type="SUPFAM" id="SSF48452">
    <property type="entry name" value="TPR-like"/>
    <property type="match status" value="1"/>
</dbReference>
<dbReference type="PANTHER" id="PTHR43948:SF10">
    <property type="entry name" value="MRJ, ISOFORM E"/>
    <property type="match status" value="1"/>
</dbReference>
<dbReference type="Gene3D" id="1.25.40.10">
    <property type="entry name" value="Tetratricopeptide repeat domain"/>
    <property type="match status" value="1"/>
</dbReference>
<dbReference type="AlphaFoldDB" id="A0A1H9AUE3"/>
<dbReference type="SUPFAM" id="SSF46565">
    <property type="entry name" value="Chaperone J-domain"/>
    <property type="match status" value="1"/>
</dbReference>
<dbReference type="STRING" id="867345.SAMN05421693_10658"/>
<dbReference type="Pfam" id="PF00226">
    <property type="entry name" value="DnaJ"/>
    <property type="match status" value="1"/>
</dbReference>
<keyword evidence="1" id="KW-0143">Chaperone</keyword>
<dbReference type="InterPro" id="IPR011460">
    <property type="entry name" value="Lcl_C"/>
</dbReference>
<protein>
    <recommendedName>
        <fullName evidence="2">J domain-containing protein</fullName>
    </recommendedName>
</protein>
<sequence length="472" mass="53724">MRLRTHYDNLQVTENASPEVIRGAYKFLSQKWHPDKNQHQREKAERITKILNDAYTVLSDPERRREHDVWIASQRHGRQFQLPEPVSCVIRTHQYDYQYAYALSPVLTGRGERFINLGDGTVMDLKTGLQWFIYSVGECWRDGEVSGSPGIFSAADALRCQSTFNDPGHGGLRDWRMPTRKELKSIHVRSLISLRRGLDESVFSPDYKAPYWTLHDNPWLYDNRPVAVSLTTDNPGAAGDDPKGRLRWVRGPDLAMLIELNHQMAKVFLHRREFTRAMESLRSALQLAEVPGRVELENLLVIRRDLAVACFQSGDSRAAEEGLQSILADKQAHYGRAHVEVLGALLDLAALQKSTQRLLQAKDTLQEAYHLLSDVEVQDQRVRLGILYDVLVLLVWSRDFARAEALLTEFLEPLGEDEFNLSPERTTLMMLVLGLLRETLGQGERGAGLYRLFLRLAPPPLASAGDFGRMED</sequence>
<dbReference type="EMBL" id="FOFO01000006">
    <property type="protein sequence ID" value="SEP79558.1"/>
    <property type="molecule type" value="Genomic_DNA"/>
</dbReference>
<evidence type="ECO:0000256" key="1">
    <source>
        <dbReference type="ARBA" id="ARBA00023186"/>
    </source>
</evidence>
<evidence type="ECO:0000313" key="3">
    <source>
        <dbReference type="EMBL" id="SEP79558.1"/>
    </source>
</evidence>
<name>A0A1H9AUE3_9GAMM</name>
<proteinExistence type="predicted"/>
<dbReference type="CDD" id="cd06257">
    <property type="entry name" value="DnaJ"/>
    <property type="match status" value="1"/>
</dbReference>
<reference evidence="3 4" key="1">
    <citation type="submission" date="2016-10" db="EMBL/GenBank/DDBJ databases">
        <authorList>
            <person name="de Groot N.N."/>
        </authorList>
    </citation>
    <scope>NUCLEOTIDE SEQUENCE [LARGE SCALE GENOMIC DNA]</scope>
    <source>
        <strain evidence="3 4">B7-7</strain>
    </source>
</reference>
<dbReference type="PANTHER" id="PTHR43948">
    <property type="entry name" value="DNAJ HOMOLOG SUBFAMILY B"/>
    <property type="match status" value="1"/>
</dbReference>
<dbReference type="InterPro" id="IPR036869">
    <property type="entry name" value="J_dom_sf"/>
</dbReference>
<dbReference type="InterPro" id="IPR011990">
    <property type="entry name" value="TPR-like_helical_dom_sf"/>
</dbReference>
<dbReference type="Gene3D" id="1.10.287.110">
    <property type="entry name" value="DnaJ domain"/>
    <property type="match status" value="1"/>
</dbReference>
<dbReference type="OrthoDB" id="9779889at2"/>
<organism evidence="3 4">
    <name type="scientific">Ectothiorhodospira magna</name>
    <dbReference type="NCBI Taxonomy" id="867345"/>
    <lineage>
        <taxon>Bacteria</taxon>
        <taxon>Pseudomonadati</taxon>
        <taxon>Pseudomonadota</taxon>
        <taxon>Gammaproteobacteria</taxon>
        <taxon>Chromatiales</taxon>
        <taxon>Ectothiorhodospiraceae</taxon>
        <taxon>Ectothiorhodospira</taxon>
    </lineage>
</organism>
<dbReference type="Pfam" id="PF07603">
    <property type="entry name" value="Lcl_C"/>
    <property type="match status" value="1"/>
</dbReference>
<gene>
    <name evidence="3" type="ORF">SAMN05421693_10658</name>
</gene>
<dbReference type="RefSeq" id="WP_090204431.1">
    <property type="nucleotide sequence ID" value="NZ_FOFO01000006.1"/>
</dbReference>
<accession>A0A1H9AUE3</accession>